<sequence>TTPASDCLATSTYGAQLKDTTTCLHVTTCRVQVVAKCCARPGWIRLWQL</sequence>
<feature type="non-terminal residue" evidence="1">
    <location>
        <position position="1"/>
    </location>
</feature>
<dbReference type="Proteomes" id="UP000595437">
    <property type="component" value="Chromosome 7"/>
</dbReference>
<organism evidence="1 2">
    <name type="scientific">Caligus rogercresseyi</name>
    <name type="common">Sea louse</name>
    <dbReference type="NCBI Taxonomy" id="217165"/>
    <lineage>
        <taxon>Eukaryota</taxon>
        <taxon>Metazoa</taxon>
        <taxon>Ecdysozoa</taxon>
        <taxon>Arthropoda</taxon>
        <taxon>Crustacea</taxon>
        <taxon>Multicrustacea</taxon>
        <taxon>Hexanauplia</taxon>
        <taxon>Copepoda</taxon>
        <taxon>Siphonostomatoida</taxon>
        <taxon>Caligidae</taxon>
        <taxon>Caligus</taxon>
    </lineage>
</organism>
<name>A0A7T8HI34_CALRO</name>
<evidence type="ECO:0000313" key="1">
    <source>
        <dbReference type="EMBL" id="QQP50324.1"/>
    </source>
</evidence>
<proteinExistence type="predicted"/>
<protein>
    <submittedName>
        <fullName evidence="1">Uncharacterized protein</fullName>
    </submittedName>
</protein>
<keyword evidence="2" id="KW-1185">Reference proteome</keyword>
<gene>
    <name evidence="1" type="ORF">FKW44_011293</name>
</gene>
<reference evidence="2" key="1">
    <citation type="submission" date="2021-01" db="EMBL/GenBank/DDBJ databases">
        <title>Caligus Genome Assembly.</title>
        <authorList>
            <person name="Gallardo-Escarate C."/>
        </authorList>
    </citation>
    <scope>NUCLEOTIDE SEQUENCE [LARGE SCALE GENOMIC DNA]</scope>
</reference>
<dbReference type="AlphaFoldDB" id="A0A7T8HI34"/>
<dbReference type="EMBL" id="CP045896">
    <property type="protein sequence ID" value="QQP50324.1"/>
    <property type="molecule type" value="Genomic_DNA"/>
</dbReference>
<accession>A0A7T8HI34</accession>
<evidence type="ECO:0000313" key="2">
    <source>
        <dbReference type="Proteomes" id="UP000595437"/>
    </source>
</evidence>